<dbReference type="Pfam" id="PF00069">
    <property type="entry name" value="Pkinase"/>
    <property type="match status" value="1"/>
</dbReference>
<dbReference type="PROSITE" id="PS00107">
    <property type="entry name" value="PROTEIN_KINASE_ATP"/>
    <property type="match status" value="1"/>
</dbReference>
<keyword evidence="3 5" id="KW-0067">ATP-binding</keyword>
<feature type="binding site" evidence="5">
    <location>
        <position position="47"/>
    </location>
    <ligand>
        <name>ATP</name>
        <dbReference type="ChEBI" id="CHEBI:30616"/>
    </ligand>
</feature>
<dbReference type="CDD" id="cd14016">
    <property type="entry name" value="STKc_CK1"/>
    <property type="match status" value="1"/>
</dbReference>
<dbReference type="FunFam" id="1.10.510.10:FF:000596">
    <property type="entry name" value="CK1 family protein kinase"/>
    <property type="match status" value="1"/>
</dbReference>
<gene>
    <name evidence="8" type="ORF">JKP88DRAFT_198274</name>
</gene>
<protein>
    <recommendedName>
        <fullName evidence="4">Casein kinase I</fullName>
        <ecNumber evidence="1">2.7.11.1</ecNumber>
    </recommendedName>
</protein>
<evidence type="ECO:0000259" key="7">
    <source>
        <dbReference type="PROSITE" id="PS50011"/>
    </source>
</evidence>
<dbReference type="InterPro" id="IPR008271">
    <property type="entry name" value="Ser/Thr_kinase_AS"/>
</dbReference>
<dbReference type="InterPro" id="IPR050235">
    <property type="entry name" value="CK1_Ser-Thr_kinase"/>
</dbReference>
<evidence type="ECO:0000256" key="5">
    <source>
        <dbReference type="PROSITE-ProRule" id="PRU10141"/>
    </source>
</evidence>
<evidence type="ECO:0000313" key="8">
    <source>
        <dbReference type="EMBL" id="KAG5186151.1"/>
    </source>
</evidence>
<keyword evidence="2 5" id="KW-0547">Nucleotide-binding</keyword>
<dbReference type="InterPro" id="IPR000719">
    <property type="entry name" value="Prot_kinase_dom"/>
</dbReference>
<reference evidence="8" key="1">
    <citation type="submission" date="2021-02" db="EMBL/GenBank/DDBJ databases">
        <title>First Annotated Genome of the Yellow-green Alga Tribonema minus.</title>
        <authorList>
            <person name="Mahan K.M."/>
        </authorList>
    </citation>
    <scope>NUCLEOTIDE SEQUENCE</scope>
    <source>
        <strain evidence="8">UTEX B ZZ1240</strain>
    </source>
</reference>
<dbReference type="InterPro" id="IPR011009">
    <property type="entry name" value="Kinase-like_dom_sf"/>
</dbReference>
<dbReference type="EMBL" id="JAFCMP010000113">
    <property type="protein sequence ID" value="KAG5186151.1"/>
    <property type="molecule type" value="Genomic_DNA"/>
</dbReference>
<keyword evidence="9" id="KW-1185">Reference proteome</keyword>
<name>A0A835Z3H2_9STRA</name>
<evidence type="ECO:0000256" key="1">
    <source>
        <dbReference type="ARBA" id="ARBA00012513"/>
    </source>
</evidence>
<evidence type="ECO:0000256" key="6">
    <source>
        <dbReference type="RuleBase" id="RU000304"/>
    </source>
</evidence>
<keyword evidence="6" id="KW-0723">Serine/threonine-protein kinase</keyword>
<dbReference type="PROSITE" id="PS50011">
    <property type="entry name" value="PROTEIN_KINASE_DOM"/>
    <property type="match status" value="1"/>
</dbReference>
<feature type="non-terminal residue" evidence="8">
    <location>
        <position position="355"/>
    </location>
</feature>
<organism evidence="8 9">
    <name type="scientific">Tribonema minus</name>
    <dbReference type="NCBI Taxonomy" id="303371"/>
    <lineage>
        <taxon>Eukaryota</taxon>
        <taxon>Sar</taxon>
        <taxon>Stramenopiles</taxon>
        <taxon>Ochrophyta</taxon>
        <taxon>PX clade</taxon>
        <taxon>Xanthophyceae</taxon>
        <taxon>Tribonematales</taxon>
        <taxon>Tribonemataceae</taxon>
        <taxon>Tribonema</taxon>
    </lineage>
</organism>
<comment type="similarity">
    <text evidence="6">Belongs to the protein kinase superfamily.</text>
</comment>
<dbReference type="PROSITE" id="PS00108">
    <property type="entry name" value="PROTEIN_KINASE_ST"/>
    <property type="match status" value="1"/>
</dbReference>
<dbReference type="SUPFAM" id="SSF56112">
    <property type="entry name" value="Protein kinase-like (PK-like)"/>
    <property type="match status" value="1"/>
</dbReference>
<evidence type="ECO:0000256" key="3">
    <source>
        <dbReference type="ARBA" id="ARBA00022840"/>
    </source>
</evidence>
<evidence type="ECO:0000313" key="9">
    <source>
        <dbReference type="Proteomes" id="UP000664859"/>
    </source>
</evidence>
<dbReference type="SMART" id="SM00220">
    <property type="entry name" value="S_TKc"/>
    <property type="match status" value="1"/>
</dbReference>
<dbReference type="InterPro" id="IPR017441">
    <property type="entry name" value="Protein_kinase_ATP_BS"/>
</dbReference>
<dbReference type="Proteomes" id="UP000664859">
    <property type="component" value="Unassembled WGS sequence"/>
</dbReference>
<dbReference type="GO" id="GO:0005524">
    <property type="term" value="F:ATP binding"/>
    <property type="evidence" value="ECO:0007669"/>
    <property type="project" value="UniProtKB-UniRule"/>
</dbReference>
<proteinExistence type="inferred from homology"/>
<accession>A0A835Z3H2</accession>
<comment type="caution">
    <text evidence="8">The sequence shown here is derived from an EMBL/GenBank/DDBJ whole genome shotgun (WGS) entry which is preliminary data.</text>
</comment>
<dbReference type="OrthoDB" id="5800476at2759"/>
<dbReference type="Gene3D" id="1.10.510.10">
    <property type="entry name" value="Transferase(Phosphotransferase) domain 1"/>
    <property type="match status" value="1"/>
</dbReference>
<keyword evidence="8" id="KW-0418">Kinase</keyword>
<dbReference type="GO" id="GO:0004674">
    <property type="term" value="F:protein serine/threonine kinase activity"/>
    <property type="evidence" value="ECO:0007669"/>
    <property type="project" value="UniProtKB-KW"/>
</dbReference>
<dbReference type="AlphaFoldDB" id="A0A835Z3H2"/>
<keyword evidence="8" id="KW-0808">Transferase</keyword>
<dbReference type="EC" id="2.7.11.1" evidence="1"/>
<feature type="domain" description="Protein kinase" evidence="7">
    <location>
        <begin position="19"/>
        <end position="287"/>
    </location>
</feature>
<sequence length="355" mass="39387">MEEGSTSIQEFTSLINDEYRITRKLGGGSFGEIHLALGQSGQKVAVKFEKVTARCPQLRHEYKVYRELANCAGFGRVHYYGVYEAAHNVMVMDLLGPSLEDLFTKCGRRFSLKTVLQLADQLLERMEAMHNRHLIHRDVKPANFVMGPSAGSQTVYSIDFGLSTRYRHPRTLQHIPFREGRSLTGTPRYASINNHLGLEQSRRDDLESVGYVLIYFLKGSLPWQGLKARSAKRKYKLILERKQAVSIQQLCHNLPQQFAEYLAYCRSLKFEAKPNISYLRGLFRELYKGAGYGPSAAGVLEWDWTKYEHGNGSTADSGAGECGGGAADAQPQELSVAAAAALMGHTSAAAAADTG</sequence>
<evidence type="ECO:0000256" key="2">
    <source>
        <dbReference type="ARBA" id="ARBA00022741"/>
    </source>
</evidence>
<evidence type="ECO:0000256" key="4">
    <source>
        <dbReference type="ARBA" id="ARBA00023860"/>
    </source>
</evidence>
<dbReference type="PANTHER" id="PTHR11909">
    <property type="entry name" value="CASEIN KINASE-RELATED"/>
    <property type="match status" value="1"/>
</dbReference>